<sequence length="192" mass="20706">MMRQTMEGLVARVAAPPPQLPPQVLPMSEEGTQQLVMPSQGPDLREQLPRITLKQPDELTGRRNTVERFITDTNDYFTNAPEGILSSPPRATDAAATAMPLEALVSPDEGRPSAPRTDGGKNRKRIISGRETTSLGQGSKRMGRKILEEEDAVRMRGRMLYRTFQAAGEGSLGFRETPVGLLPQGPGGGGGA</sequence>
<name>A0A0G4I4Y7_9ALVE</name>
<evidence type="ECO:0000313" key="2">
    <source>
        <dbReference type="EMBL" id="CEM51942.1"/>
    </source>
</evidence>
<protein>
    <submittedName>
        <fullName evidence="2">Uncharacterized protein</fullName>
    </submittedName>
</protein>
<feature type="region of interest" description="Disordered" evidence="1">
    <location>
        <begin position="105"/>
        <end position="145"/>
    </location>
</feature>
<evidence type="ECO:0000256" key="1">
    <source>
        <dbReference type="SAM" id="MobiDB-lite"/>
    </source>
</evidence>
<accession>A0A0G4I4Y7</accession>
<reference evidence="2" key="1">
    <citation type="submission" date="2014-11" db="EMBL/GenBank/DDBJ databases">
        <authorList>
            <person name="Otto D Thomas"/>
            <person name="Naeem Raeece"/>
        </authorList>
    </citation>
    <scope>NUCLEOTIDE SEQUENCE</scope>
</reference>
<dbReference type="PhylomeDB" id="A0A0G4I4Y7"/>
<organism evidence="2">
    <name type="scientific">Chromera velia CCMP2878</name>
    <dbReference type="NCBI Taxonomy" id="1169474"/>
    <lineage>
        <taxon>Eukaryota</taxon>
        <taxon>Sar</taxon>
        <taxon>Alveolata</taxon>
        <taxon>Colpodellida</taxon>
        <taxon>Chromeraceae</taxon>
        <taxon>Chromera</taxon>
    </lineage>
</organism>
<dbReference type="EMBL" id="CDMZ01005096">
    <property type="protein sequence ID" value="CEM51942.1"/>
    <property type="molecule type" value="Genomic_DNA"/>
</dbReference>
<feature type="region of interest" description="Disordered" evidence="1">
    <location>
        <begin position="173"/>
        <end position="192"/>
    </location>
</feature>
<proteinExistence type="predicted"/>
<dbReference type="AlphaFoldDB" id="A0A0G4I4Y7"/>
<dbReference type="VEuPathDB" id="CryptoDB:Cvel_10967"/>
<gene>
    <name evidence="2" type="ORF">Cvel_10967</name>
</gene>